<keyword evidence="1" id="KW-0812">Transmembrane</keyword>
<protein>
    <submittedName>
        <fullName evidence="2">Uncharacterized protein</fullName>
    </submittedName>
</protein>
<gene>
    <name evidence="2" type="ORF">FSC09_15830</name>
</gene>
<evidence type="ECO:0000313" key="3">
    <source>
        <dbReference type="Proteomes" id="UP000503440"/>
    </source>
</evidence>
<name>A0A6C0Y6Q7_9GAMM</name>
<dbReference type="EMBL" id="CP044456">
    <property type="protein sequence ID" value="QIC71858.1"/>
    <property type="molecule type" value="Genomic_DNA"/>
</dbReference>
<dbReference type="Proteomes" id="UP000503440">
    <property type="component" value="Plasmid pB18-1"/>
</dbReference>
<proteinExistence type="predicted"/>
<feature type="transmembrane region" description="Helical" evidence="1">
    <location>
        <begin position="52"/>
        <end position="80"/>
    </location>
</feature>
<evidence type="ECO:0000313" key="2">
    <source>
        <dbReference type="EMBL" id="QIC71858.1"/>
    </source>
</evidence>
<geneLocation type="plasmid" evidence="3">
    <name>pb18-1</name>
</geneLocation>
<reference evidence="2 3" key="1">
    <citation type="submission" date="2019-09" db="EMBL/GenBank/DDBJ databases">
        <title>Non-baumannii Acinetobacter spp. carrying blaNDM-1 isolated in China.</title>
        <authorList>
            <person name="Cui C."/>
            <person name="Chen C."/>
            <person name="Sun J."/>
            <person name="Liu Y."/>
        </authorList>
    </citation>
    <scope>NUCLEOTIDE SEQUENCE [LARGE SCALE GENOMIC DNA]</scope>
    <source>
        <strain evidence="2 3">B18</strain>
        <plasmid evidence="3">pb18-1</plasmid>
    </source>
</reference>
<organism evidence="2 3">
    <name type="scientific">Acinetobacter indicus</name>
    <dbReference type="NCBI Taxonomy" id="756892"/>
    <lineage>
        <taxon>Bacteria</taxon>
        <taxon>Pseudomonadati</taxon>
        <taxon>Pseudomonadota</taxon>
        <taxon>Gammaproteobacteria</taxon>
        <taxon>Moraxellales</taxon>
        <taxon>Moraxellaceae</taxon>
        <taxon>Acinetobacter</taxon>
    </lineage>
</organism>
<feature type="transmembrane region" description="Helical" evidence="1">
    <location>
        <begin position="12"/>
        <end position="32"/>
    </location>
</feature>
<keyword evidence="1" id="KW-0472">Membrane</keyword>
<keyword evidence="1" id="KW-1133">Transmembrane helix</keyword>
<sequence length="96" mass="10934">MSIRKLSVFMRSVANTILAKLIIVVLVSYFTGYYTGLYFRPDLINFFIDSTLLYYLLPTVFGFCVWAVGGVVLLLCGLSYEQFEYNYKKLSGSGIK</sequence>
<dbReference type="RefSeq" id="WP_163146517.1">
    <property type="nucleotide sequence ID" value="NZ_CP044456.1"/>
</dbReference>
<evidence type="ECO:0000256" key="1">
    <source>
        <dbReference type="SAM" id="Phobius"/>
    </source>
</evidence>
<accession>A0A6C0Y6Q7</accession>
<keyword evidence="2" id="KW-0614">Plasmid</keyword>
<dbReference type="AlphaFoldDB" id="A0A6C0Y6Q7"/>